<name>A0A443ZG29_9PSED</name>
<sequence>MKILHFYKTFAADQHGGVEHFIRHLTHATSSLGCENTILSLAREPSAPLVTKEYRLFQVKESANFASTGMSVSAFSAFSKLAAEADIIHYHFPWPFMDLVHFATRVGKPSVVTYHSDIVRQRLMLPIYRPLMNMFLRSVSAIAGTSPNYLQSSRVLKQFQDKSLAIPIGLQESLYPAARASTTTELKARFGERFFLFVGVLRYYKGLHFLLQALKNTELPLVIVGAGPIENELREEATRLGLTHVHFIGQVTEQEKVDLFSACYAVVFPSHLRSEAFGISLLEGAMFGKPMICSEIGTGTSFINQHEVTGLVVPPADAQALKAAMLRLWEDADEAARFGAAARQRFLQVFTAQVMGEAYRDLYTTLI</sequence>
<dbReference type="PANTHER" id="PTHR12526:SF627">
    <property type="entry name" value="D-RHAMNOSYLTRANSFERASE WBPZ"/>
    <property type="match status" value="1"/>
</dbReference>
<organism evidence="3 4">
    <name type="scientific">Pseudomonas alkylphenolica</name>
    <dbReference type="NCBI Taxonomy" id="237609"/>
    <lineage>
        <taxon>Bacteria</taxon>
        <taxon>Pseudomonadati</taxon>
        <taxon>Pseudomonadota</taxon>
        <taxon>Gammaproteobacteria</taxon>
        <taxon>Pseudomonadales</taxon>
        <taxon>Pseudomonadaceae</taxon>
        <taxon>Pseudomonas</taxon>
    </lineage>
</organism>
<evidence type="ECO:0000259" key="2">
    <source>
        <dbReference type="Pfam" id="PF13439"/>
    </source>
</evidence>
<dbReference type="GO" id="GO:1901135">
    <property type="term" value="P:carbohydrate derivative metabolic process"/>
    <property type="evidence" value="ECO:0007669"/>
    <property type="project" value="UniProtKB-ARBA"/>
</dbReference>
<evidence type="ECO:0000313" key="4">
    <source>
        <dbReference type="Proteomes" id="UP000288983"/>
    </source>
</evidence>
<dbReference type="RefSeq" id="WP_128325914.1">
    <property type="nucleotide sequence ID" value="NZ_QJRG01000049.1"/>
</dbReference>
<dbReference type="Pfam" id="PF00534">
    <property type="entry name" value="Glycos_transf_1"/>
    <property type="match status" value="1"/>
</dbReference>
<reference evidence="3 4" key="1">
    <citation type="submission" date="2018-06" db="EMBL/GenBank/DDBJ databases">
        <title>Bacteria isolated from soil of Wuhan.</title>
        <authorList>
            <person name="Wei X."/>
            <person name="Chunhua H."/>
        </authorList>
    </citation>
    <scope>NUCLEOTIDE SEQUENCE [LARGE SCALE GENOMIC DNA]</scope>
    <source>
        <strain evidence="4">xwS2</strain>
    </source>
</reference>
<dbReference type="PANTHER" id="PTHR12526">
    <property type="entry name" value="GLYCOSYLTRANSFERASE"/>
    <property type="match status" value="1"/>
</dbReference>
<dbReference type="SUPFAM" id="SSF53756">
    <property type="entry name" value="UDP-Glycosyltransferase/glycogen phosphorylase"/>
    <property type="match status" value="1"/>
</dbReference>
<keyword evidence="3" id="KW-0808">Transferase</keyword>
<dbReference type="Gene3D" id="3.40.50.2000">
    <property type="entry name" value="Glycogen Phosphorylase B"/>
    <property type="match status" value="2"/>
</dbReference>
<evidence type="ECO:0000313" key="3">
    <source>
        <dbReference type="EMBL" id="RWU17792.1"/>
    </source>
</evidence>
<evidence type="ECO:0000259" key="1">
    <source>
        <dbReference type="Pfam" id="PF00534"/>
    </source>
</evidence>
<dbReference type="InterPro" id="IPR001296">
    <property type="entry name" value="Glyco_trans_1"/>
</dbReference>
<accession>A0A443ZG29</accession>
<dbReference type="GO" id="GO:0016757">
    <property type="term" value="F:glycosyltransferase activity"/>
    <property type="evidence" value="ECO:0007669"/>
    <property type="project" value="InterPro"/>
</dbReference>
<dbReference type="OrthoDB" id="9802525at2"/>
<proteinExistence type="predicted"/>
<gene>
    <name evidence="3" type="ORF">DM813_24200</name>
</gene>
<dbReference type="PROSITE" id="PS51257">
    <property type="entry name" value="PROKAR_LIPOPROTEIN"/>
    <property type="match status" value="1"/>
</dbReference>
<feature type="domain" description="Glycosyltransferase subfamily 4-like N-terminal" evidence="2">
    <location>
        <begin position="16"/>
        <end position="148"/>
    </location>
</feature>
<dbReference type="AlphaFoldDB" id="A0A443ZG29"/>
<feature type="domain" description="Glycosyl transferase family 1" evidence="1">
    <location>
        <begin position="191"/>
        <end position="345"/>
    </location>
</feature>
<dbReference type="Pfam" id="PF13439">
    <property type="entry name" value="Glyco_transf_4"/>
    <property type="match status" value="1"/>
</dbReference>
<dbReference type="EMBL" id="QJRG01000049">
    <property type="protein sequence ID" value="RWU17792.1"/>
    <property type="molecule type" value="Genomic_DNA"/>
</dbReference>
<comment type="caution">
    <text evidence="3">The sequence shown here is derived from an EMBL/GenBank/DDBJ whole genome shotgun (WGS) entry which is preliminary data.</text>
</comment>
<protein>
    <submittedName>
        <fullName evidence="3">Glycosyl transferase family 1</fullName>
    </submittedName>
</protein>
<dbReference type="Proteomes" id="UP000288983">
    <property type="component" value="Unassembled WGS sequence"/>
</dbReference>
<dbReference type="InterPro" id="IPR028098">
    <property type="entry name" value="Glyco_trans_4-like_N"/>
</dbReference>